<keyword evidence="4" id="KW-1185">Reference proteome</keyword>
<evidence type="ECO:0000313" key="4">
    <source>
        <dbReference type="Proteomes" id="UP000474758"/>
    </source>
</evidence>
<dbReference type="PROSITE" id="PS50937">
    <property type="entry name" value="HTH_MERR_2"/>
    <property type="match status" value="1"/>
</dbReference>
<evidence type="ECO:0000256" key="1">
    <source>
        <dbReference type="SAM" id="MobiDB-lite"/>
    </source>
</evidence>
<dbReference type="RefSeq" id="WP_165051278.1">
    <property type="nucleotide sequence ID" value="NZ_JAALFE010000014.1"/>
</dbReference>
<dbReference type="Proteomes" id="UP000474758">
    <property type="component" value="Unassembled WGS sequence"/>
</dbReference>
<name>A0A6M1TV93_9RHOB</name>
<accession>A0A6M1TV93</accession>
<sequence>MEKSPEAFRTISEVADFLETPAHVLRFWESRFPQIRPVKRAGGRRYYRPGDVALLAGIKKLLHDEGMTIRGVQKILREHGIRHVAGLAEGFGGDAVEGMLDPAAAAALFRSDIADDDGEQGTDETHSAQIISLEVALGRAEQIPPAEGRPWPQDPGDLADATTEAALWPTDAQDEGPYPASAEAAASAAEIGAEMGRSEDAHPDGPGSTDDDGDAALRDEEPIPSADAEASSDDPEMAEGDAAGLPAPNGDVDSESTEGPPSAEPAIAVEPTVAALLRQRSEVQVAAIQPDLIRLRDRLADLRNRVAEAARRRAR</sequence>
<dbReference type="InterPro" id="IPR009061">
    <property type="entry name" value="DNA-bd_dom_put_sf"/>
</dbReference>
<dbReference type="InterPro" id="IPR000551">
    <property type="entry name" value="MerR-type_HTH_dom"/>
</dbReference>
<reference evidence="3 4" key="1">
    <citation type="submission" date="2020-02" db="EMBL/GenBank/DDBJ databases">
        <title>Rhodobacter translucens sp. nov., a novel bacterium isolated from activated sludge.</title>
        <authorList>
            <person name="Liu J."/>
        </authorList>
    </citation>
    <scope>NUCLEOTIDE SEQUENCE [LARGE SCALE GENOMIC DNA]</scope>
    <source>
        <strain evidence="3 4">HX-7-19</strain>
    </source>
</reference>
<dbReference type="EMBL" id="JAALFE010000014">
    <property type="protein sequence ID" value="NGQ92050.1"/>
    <property type="molecule type" value="Genomic_DNA"/>
</dbReference>
<dbReference type="Pfam" id="PF13411">
    <property type="entry name" value="MerR_1"/>
    <property type="match status" value="1"/>
</dbReference>
<evidence type="ECO:0000313" key="3">
    <source>
        <dbReference type="EMBL" id="NGQ92050.1"/>
    </source>
</evidence>
<proteinExistence type="predicted"/>
<comment type="caution">
    <text evidence="3">The sequence shown here is derived from an EMBL/GenBank/DDBJ whole genome shotgun (WGS) entry which is preliminary data.</text>
</comment>
<feature type="region of interest" description="Disordered" evidence="1">
    <location>
        <begin position="171"/>
        <end position="267"/>
    </location>
</feature>
<dbReference type="SMART" id="SM00422">
    <property type="entry name" value="HTH_MERR"/>
    <property type="match status" value="1"/>
</dbReference>
<dbReference type="GO" id="GO:0006355">
    <property type="term" value="P:regulation of DNA-templated transcription"/>
    <property type="evidence" value="ECO:0007669"/>
    <property type="project" value="InterPro"/>
</dbReference>
<evidence type="ECO:0000259" key="2">
    <source>
        <dbReference type="PROSITE" id="PS50937"/>
    </source>
</evidence>
<feature type="compositionally biased region" description="Low complexity" evidence="1">
    <location>
        <begin position="180"/>
        <end position="190"/>
    </location>
</feature>
<dbReference type="SUPFAM" id="SSF46955">
    <property type="entry name" value="Putative DNA-binding domain"/>
    <property type="match status" value="1"/>
</dbReference>
<dbReference type="Gene3D" id="1.10.1660.10">
    <property type="match status" value="1"/>
</dbReference>
<feature type="compositionally biased region" description="Acidic residues" evidence="1">
    <location>
        <begin position="230"/>
        <end position="239"/>
    </location>
</feature>
<protein>
    <submittedName>
        <fullName evidence="3">MerR family transcriptional regulator</fullName>
    </submittedName>
</protein>
<gene>
    <name evidence="3" type="ORF">G5V65_14195</name>
</gene>
<dbReference type="GO" id="GO:0003677">
    <property type="term" value="F:DNA binding"/>
    <property type="evidence" value="ECO:0007669"/>
    <property type="project" value="InterPro"/>
</dbReference>
<feature type="domain" description="HTH merR-type" evidence="2">
    <location>
        <begin position="10"/>
        <end position="78"/>
    </location>
</feature>
<dbReference type="CDD" id="cd04765">
    <property type="entry name" value="HTH_MlrA-like_sg2"/>
    <property type="match status" value="1"/>
</dbReference>
<organism evidence="3 4">
    <name type="scientific">Paragemmobacter kunshanensis</name>
    <dbReference type="NCBI Taxonomy" id="2583234"/>
    <lineage>
        <taxon>Bacteria</taxon>
        <taxon>Pseudomonadati</taxon>
        <taxon>Pseudomonadota</taxon>
        <taxon>Alphaproteobacteria</taxon>
        <taxon>Rhodobacterales</taxon>
        <taxon>Paracoccaceae</taxon>
        <taxon>Paragemmobacter</taxon>
    </lineage>
</organism>
<dbReference type="AlphaFoldDB" id="A0A6M1TV93"/>